<name>A0CYG8_PARTE</name>
<sequence>MEVKYRPPLNDVNECNWLEKNFVSCLKEKSVKDDLPKRVCKVENVRINEIKIQILWFFLECPERSGPYEDANQLRNIYIKQKLADLNPTVPEPRKRK</sequence>
<dbReference type="eggNOG" id="ENOG502SZ9H">
    <property type="taxonomic scope" value="Eukaryota"/>
</dbReference>
<dbReference type="GeneID" id="5029017"/>
<dbReference type="OMA" id="KIQILWF"/>
<protein>
    <submittedName>
        <fullName evidence="1">Uncharacterized protein</fullName>
    </submittedName>
</protein>
<reference evidence="1 2" key="1">
    <citation type="journal article" date="2006" name="Nature">
        <title>Global trends of whole-genome duplications revealed by the ciliate Paramecium tetraurelia.</title>
        <authorList>
            <consortium name="Genoscope"/>
            <person name="Aury J.-M."/>
            <person name="Jaillon O."/>
            <person name="Duret L."/>
            <person name="Noel B."/>
            <person name="Jubin C."/>
            <person name="Porcel B.M."/>
            <person name="Segurens B."/>
            <person name="Daubin V."/>
            <person name="Anthouard V."/>
            <person name="Aiach N."/>
            <person name="Arnaiz O."/>
            <person name="Billaut A."/>
            <person name="Beisson J."/>
            <person name="Blanc I."/>
            <person name="Bouhouche K."/>
            <person name="Camara F."/>
            <person name="Duharcourt S."/>
            <person name="Guigo R."/>
            <person name="Gogendeau D."/>
            <person name="Katinka M."/>
            <person name="Keller A.-M."/>
            <person name="Kissmehl R."/>
            <person name="Klotz C."/>
            <person name="Koll F."/>
            <person name="Le Moue A."/>
            <person name="Lepere C."/>
            <person name="Malinsky S."/>
            <person name="Nowacki M."/>
            <person name="Nowak J.K."/>
            <person name="Plattner H."/>
            <person name="Poulain J."/>
            <person name="Ruiz F."/>
            <person name="Serrano V."/>
            <person name="Zagulski M."/>
            <person name="Dessen P."/>
            <person name="Betermier M."/>
            <person name="Weissenbach J."/>
            <person name="Scarpelli C."/>
            <person name="Schachter V."/>
            <person name="Sperling L."/>
            <person name="Meyer E."/>
            <person name="Cohen J."/>
            <person name="Wincker P."/>
        </authorList>
    </citation>
    <scope>NUCLEOTIDE SEQUENCE [LARGE SCALE GENOMIC DNA]</scope>
    <source>
        <strain evidence="1 2">Stock d4-2</strain>
    </source>
</reference>
<dbReference type="KEGG" id="ptm:GSPATT00011435001"/>
<dbReference type="Proteomes" id="UP000000600">
    <property type="component" value="Unassembled WGS sequence"/>
</dbReference>
<evidence type="ECO:0000313" key="2">
    <source>
        <dbReference type="Proteomes" id="UP000000600"/>
    </source>
</evidence>
<dbReference type="OrthoDB" id="282310at2759"/>
<dbReference type="EMBL" id="CT868219">
    <property type="protein sequence ID" value="CAK75835.1"/>
    <property type="molecule type" value="Genomic_DNA"/>
</dbReference>
<gene>
    <name evidence="1" type="ORF">GSPATT00011435001</name>
</gene>
<organism evidence="1 2">
    <name type="scientific">Paramecium tetraurelia</name>
    <dbReference type="NCBI Taxonomy" id="5888"/>
    <lineage>
        <taxon>Eukaryota</taxon>
        <taxon>Sar</taxon>
        <taxon>Alveolata</taxon>
        <taxon>Ciliophora</taxon>
        <taxon>Intramacronucleata</taxon>
        <taxon>Oligohymenophorea</taxon>
        <taxon>Peniculida</taxon>
        <taxon>Parameciidae</taxon>
        <taxon>Paramecium</taxon>
    </lineage>
</organism>
<dbReference type="STRING" id="5888.A0CYG8"/>
<dbReference type="InParanoid" id="A0CYG8"/>
<dbReference type="AlphaFoldDB" id="A0CYG8"/>
<dbReference type="RefSeq" id="XP_001443232.1">
    <property type="nucleotide sequence ID" value="XM_001443195.1"/>
</dbReference>
<accession>A0CYG8</accession>
<evidence type="ECO:0000313" key="1">
    <source>
        <dbReference type="EMBL" id="CAK75835.1"/>
    </source>
</evidence>
<dbReference type="HOGENOM" id="CLU_2473783_0_0_1"/>
<keyword evidence="2" id="KW-1185">Reference proteome</keyword>
<proteinExistence type="predicted"/>